<evidence type="ECO:0000313" key="1">
    <source>
        <dbReference type="EMBL" id="EYU14034.1"/>
    </source>
</evidence>
<name>A0A022PET8_9GAMM</name>
<dbReference type="AlphaFoldDB" id="A0A022PET8"/>
<gene>
    <name evidence="1" type="ORF">BA1DRAFT_03434</name>
</gene>
<keyword evidence="2" id="KW-1185">Reference proteome</keyword>
<reference evidence="1 2" key="1">
    <citation type="submission" date="2014-03" db="EMBL/GenBank/DDBJ databases">
        <title>Draft Genome of Photorhabdus luminescens BA1, an Egyptian Isolate.</title>
        <authorList>
            <person name="Ghazal S."/>
            <person name="Hurst S.G.IV."/>
            <person name="Morris K."/>
            <person name="Thomas K."/>
            <person name="Tisa L.S."/>
        </authorList>
    </citation>
    <scope>NUCLEOTIDE SEQUENCE [LARGE SCALE GENOMIC DNA]</scope>
    <source>
        <strain evidence="1 2">BA1</strain>
    </source>
</reference>
<sequence length="27" mass="3117">MLPGIRSLAAAMHLEIHWVYTTIDLYT</sequence>
<accession>A0A022PET8</accession>
<proteinExistence type="predicted"/>
<organism evidence="1 2">
    <name type="scientific">Photorhabdus aegyptia</name>
    <dbReference type="NCBI Taxonomy" id="2805098"/>
    <lineage>
        <taxon>Bacteria</taxon>
        <taxon>Pseudomonadati</taxon>
        <taxon>Pseudomonadota</taxon>
        <taxon>Gammaproteobacteria</taxon>
        <taxon>Enterobacterales</taxon>
        <taxon>Morganellaceae</taxon>
        <taxon>Photorhabdus</taxon>
    </lineage>
</organism>
<comment type="caution">
    <text evidence="1">The sequence shown here is derived from an EMBL/GenBank/DDBJ whole genome shotgun (WGS) entry which is preliminary data.</text>
</comment>
<dbReference type="EMBL" id="JFGV01000060">
    <property type="protein sequence ID" value="EYU14034.1"/>
    <property type="molecule type" value="Genomic_DNA"/>
</dbReference>
<protein>
    <submittedName>
        <fullName evidence="1">Uncharacterized protein</fullName>
    </submittedName>
</protein>
<dbReference type="Proteomes" id="UP000023464">
    <property type="component" value="Unassembled WGS sequence"/>
</dbReference>
<evidence type="ECO:0000313" key="2">
    <source>
        <dbReference type="Proteomes" id="UP000023464"/>
    </source>
</evidence>